<dbReference type="AlphaFoldDB" id="F9XRH4"/>
<dbReference type="Proteomes" id="UP000008062">
    <property type="component" value="Chromosome 17"/>
</dbReference>
<organism evidence="2 3">
    <name type="scientific">Zymoseptoria tritici (strain CBS 115943 / IPO323)</name>
    <name type="common">Speckled leaf blotch fungus</name>
    <name type="synonym">Septoria tritici</name>
    <dbReference type="NCBI Taxonomy" id="336722"/>
    <lineage>
        <taxon>Eukaryota</taxon>
        <taxon>Fungi</taxon>
        <taxon>Dikarya</taxon>
        <taxon>Ascomycota</taxon>
        <taxon>Pezizomycotina</taxon>
        <taxon>Dothideomycetes</taxon>
        <taxon>Dothideomycetidae</taxon>
        <taxon>Mycosphaerellales</taxon>
        <taxon>Mycosphaerellaceae</taxon>
        <taxon>Zymoseptoria</taxon>
    </lineage>
</organism>
<dbReference type="GeneID" id="13399664"/>
<gene>
    <name evidence="2" type="ORF">MYCGRDRAFT_97824</name>
</gene>
<proteinExistence type="predicted"/>
<sequence length="228" mass="25135">MEPPPSITIQLPWVPSPIAIVNQDYICNREEMGLSRKFRSQEEVKRARADEDATATDINIAAAVHNIKAAVHNHRRRYRARTNVRRLGAVAPFAAANRRFSARTHSMTGLSLRLRNSPIRPLPLSNYLSSSVLPSRLPRHPNPTHPSPIYQPSSQPLTSPSPTLLAHNTVSLPYFPFSIPPPIFPSFHQFKYPTSGIGQTATPPESPAHAPRFSLPVVDVVVGGGLLD</sequence>
<dbReference type="KEGG" id="ztr:MYCGRDRAFT_97824"/>
<evidence type="ECO:0000313" key="2">
    <source>
        <dbReference type="EMBL" id="EGP82167.1"/>
    </source>
</evidence>
<evidence type="ECO:0000313" key="3">
    <source>
        <dbReference type="Proteomes" id="UP000008062"/>
    </source>
</evidence>
<dbReference type="InParanoid" id="F9XRH4"/>
<dbReference type="EMBL" id="CM001212">
    <property type="protein sequence ID" value="EGP82167.1"/>
    <property type="molecule type" value="Genomic_DNA"/>
</dbReference>
<keyword evidence="3" id="KW-1185">Reference proteome</keyword>
<dbReference type="HOGENOM" id="CLU_1215620_0_0_1"/>
<evidence type="ECO:0000256" key="1">
    <source>
        <dbReference type="SAM" id="MobiDB-lite"/>
    </source>
</evidence>
<dbReference type="RefSeq" id="XP_003847191.1">
    <property type="nucleotide sequence ID" value="XM_003847143.1"/>
</dbReference>
<feature type="compositionally biased region" description="Low complexity" evidence="1">
    <location>
        <begin position="151"/>
        <end position="160"/>
    </location>
</feature>
<protein>
    <submittedName>
        <fullName evidence="2">Uncharacterized protein</fullName>
    </submittedName>
</protein>
<feature type="region of interest" description="Disordered" evidence="1">
    <location>
        <begin position="133"/>
        <end position="160"/>
    </location>
</feature>
<name>F9XRH4_ZYMTI</name>
<reference evidence="2 3" key="1">
    <citation type="journal article" date="2011" name="PLoS Genet.">
        <title>Finished genome of the fungal wheat pathogen Mycosphaerella graminicola reveals dispensome structure, chromosome plasticity, and stealth pathogenesis.</title>
        <authorList>
            <person name="Goodwin S.B."/>
            <person name="Ben M'barek S."/>
            <person name="Dhillon B."/>
            <person name="Wittenberg A.H.J."/>
            <person name="Crane C.F."/>
            <person name="Hane J.K."/>
            <person name="Foster A.J."/>
            <person name="Van der Lee T.A.J."/>
            <person name="Grimwood J."/>
            <person name="Aerts A."/>
            <person name="Antoniw J."/>
            <person name="Bailey A."/>
            <person name="Bluhm B."/>
            <person name="Bowler J."/>
            <person name="Bristow J."/>
            <person name="van der Burgt A."/>
            <person name="Canto-Canche B."/>
            <person name="Churchill A.C.L."/>
            <person name="Conde-Ferraez L."/>
            <person name="Cools H.J."/>
            <person name="Coutinho P.M."/>
            <person name="Csukai M."/>
            <person name="Dehal P."/>
            <person name="De Wit P."/>
            <person name="Donzelli B."/>
            <person name="van de Geest H.C."/>
            <person name="van Ham R.C.H.J."/>
            <person name="Hammond-Kosack K.E."/>
            <person name="Henrissat B."/>
            <person name="Kilian A."/>
            <person name="Kobayashi A.K."/>
            <person name="Koopmann E."/>
            <person name="Kourmpetis Y."/>
            <person name="Kuzniar A."/>
            <person name="Lindquist E."/>
            <person name="Lombard V."/>
            <person name="Maliepaard C."/>
            <person name="Martins N."/>
            <person name="Mehrabi R."/>
            <person name="Nap J.P.H."/>
            <person name="Ponomarenko A."/>
            <person name="Rudd J.J."/>
            <person name="Salamov A."/>
            <person name="Schmutz J."/>
            <person name="Schouten H.J."/>
            <person name="Shapiro H."/>
            <person name="Stergiopoulos I."/>
            <person name="Torriani S.F.F."/>
            <person name="Tu H."/>
            <person name="de Vries R.P."/>
            <person name="Waalwijk C."/>
            <person name="Ware S.B."/>
            <person name="Wiebenga A."/>
            <person name="Zwiers L.-H."/>
            <person name="Oliver R.P."/>
            <person name="Grigoriev I.V."/>
            <person name="Kema G.H.J."/>
        </authorList>
    </citation>
    <scope>NUCLEOTIDE SEQUENCE [LARGE SCALE GENOMIC DNA]</scope>
    <source>
        <strain evidence="3">CBS 115943 / IPO323</strain>
    </source>
</reference>
<accession>F9XRH4</accession>